<sequence>MPMTNLPQDILSNLPEVTSDETLSNTFMGNVVELAIVTDDHVKTMEGLCRLGIGPWAVYEFSPKNVTDQTYKGEPCEFALKVCFAKSGNMIWELMEPLWGSSIFKDFLDKNGTAFHHVAYDCNDAPWEDRLAEFEKRGFKLVQSGKWKGKNAFAFFETGDATGTTFETYHFPEDWDYPEPESWFPAKPEGEVTW</sequence>
<dbReference type="Pfam" id="PF13669">
    <property type="entry name" value="Glyoxalase_4"/>
    <property type="match status" value="1"/>
</dbReference>
<dbReference type="InterPro" id="IPR029068">
    <property type="entry name" value="Glyas_Bleomycin-R_OHBP_Dase"/>
</dbReference>
<gene>
    <name evidence="1" type="ORF">HW561_14525</name>
</gene>
<protein>
    <submittedName>
        <fullName evidence="1">VOC family protein</fullName>
    </submittedName>
</protein>
<evidence type="ECO:0000313" key="1">
    <source>
        <dbReference type="EMBL" id="NVO57007.1"/>
    </source>
</evidence>
<proteinExistence type="predicted"/>
<accession>A0ABX2PTY2</accession>
<dbReference type="Proteomes" id="UP000630805">
    <property type="component" value="Unassembled WGS sequence"/>
</dbReference>
<name>A0ABX2PTY2_9RHOB</name>
<organism evidence="1 2">
    <name type="scientific">Ruegeria haliotis</name>
    <dbReference type="NCBI Taxonomy" id="2747601"/>
    <lineage>
        <taxon>Bacteria</taxon>
        <taxon>Pseudomonadati</taxon>
        <taxon>Pseudomonadota</taxon>
        <taxon>Alphaproteobacteria</taxon>
        <taxon>Rhodobacterales</taxon>
        <taxon>Roseobacteraceae</taxon>
        <taxon>Ruegeria</taxon>
    </lineage>
</organism>
<dbReference type="EMBL" id="JABXWT010000008">
    <property type="protein sequence ID" value="NVO57007.1"/>
    <property type="molecule type" value="Genomic_DNA"/>
</dbReference>
<keyword evidence="2" id="KW-1185">Reference proteome</keyword>
<dbReference type="Gene3D" id="3.10.180.10">
    <property type="entry name" value="2,3-Dihydroxybiphenyl 1,2-Dioxygenase, domain 1"/>
    <property type="match status" value="1"/>
</dbReference>
<evidence type="ECO:0000313" key="2">
    <source>
        <dbReference type="Proteomes" id="UP000630805"/>
    </source>
</evidence>
<reference evidence="1 2" key="1">
    <citation type="submission" date="2020-06" db="EMBL/GenBank/DDBJ databases">
        <authorList>
            <person name="Cao W.R."/>
        </authorList>
    </citation>
    <scope>NUCLEOTIDE SEQUENCE [LARGE SCALE GENOMIC DNA]</scope>
    <source>
        <strain evidence="1 2">B1Z28</strain>
    </source>
</reference>
<comment type="caution">
    <text evidence="1">The sequence shown here is derived from an EMBL/GenBank/DDBJ whole genome shotgun (WGS) entry which is preliminary data.</text>
</comment>
<dbReference type="SUPFAM" id="SSF54593">
    <property type="entry name" value="Glyoxalase/Bleomycin resistance protein/Dihydroxybiphenyl dioxygenase"/>
    <property type="match status" value="1"/>
</dbReference>